<sequence>MHTKRTGRHHHAPYGQPPPQPSRYSGSVPPQHINVQPHSSAPLPLDAMPIDILAPHAHDMHMHAGYHHRPPNTREGAHHQDVHHDQRNNSSSSGARWAATATSNRIRQPIDRPPYDAFDGTGNYSNPPQRVPRSTEVHDHHHHHHRTFQDSAMQWRGAPTTTTTDLHNPHYQRPHYAAQPHNLVASHWHNPTAASGEYFEHQAQRHGSYHQPLFHGQQHQQDSRELHQQRHTHENIQEHFVSQAQQQRIMMPPHHGHCAGGGTYEQQAPAPPPMSLMPTSTPNTGAHQQLQHEVTGQSVPSPYAMNQHSYPSMACHDDRHPQTLMNSYSQSENREHSFHLSGYGPPSSLRSFGEGMPNTRDGSYLIEATGPRHPPHQPPQMVTTPSTSLSSSPPSQVLQYHYADPSPSIEGEEYSGGDKPAITTASPEVSNGKQLIVNYLSSQVTSAELHRMFSQFGLLDGARVIYDRETGMTRGFGFVYFRQRHCAAAALAALDGLEHDGKWLKITYSNNPLHLATVRRRAVNNSSTSRSSRHAKGVHVTAHLPPQASQHPPQ</sequence>
<feature type="region of interest" description="Disordered" evidence="3">
    <location>
        <begin position="207"/>
        <end position="230"/>
    </location>
</feature>
<feature type="region of interest" description="Disordered" evidence="3">
    <location>
        <begin position="367"/>
        <end position="397"/>
    </location>
</feature>
<dbReference type="AlphaFoldDB" id="A0A0S4IKC0"/>
<evidence type="ECO:0000256" key="3">
    <source>
        <dbReference type="SAM" id="MobiDB-lite"/>
    </source>
</evidence>
<accession>A0A0S4IKC0</accession>
<organism evidence="5 6">
    <name type="scientific">Bodo saltans</name>
    <name type="common">Flagellated protozoan</name>
    <dbReference type="NCBI Taxonomy" id="75058"/>
    <lineage>
        <taxon>Eukaryota</taxon>
        <taxon>Discoba</taxon>
        <taxon>Euglenozoa</taxon>
        <taxon>Kinetoplastea</taxon>
        <taxon>Metakinetoplastina</taxon>
        <taxon>Eubodonida</taxon>
        <taxon>Bodonidae</taxon>
        <taxon>Bodo</taxon>
    </lineage>
</organism>
<dbReference type="GO" id="GO:0003723">
    <property type="term" value="F:RNA binding"/>
    <property type="evidence" value="ECO:0007669"/>
    <property type="project" value="UniProtKB-UniRule"/>
</dbReference>
<gene>
    <name evidence="5" type="ORF">BSAL_58560</name>
</gene>
<feature type="compositionally biased region" description="Basic and acidic residues" evidence="3">
    <location>
        <begin position="221"/>
        <end position="230"/>
    </location>
</feature>
<feature type="region of interest" description="Disordered" evidence="3">
    <location>
        <begin position="523"/>
        <end position="554"/>
    </location>
</feature>
<feature type="compositionally biased region" description="Low complexity" evidence="3">
    <location>
        <begin position="383"/>
        <end position="395"/>
    </location>
</feature>
<dbReference type="InterPro" id="IPR000504">
    <property type="entry name" value="RRM_dom"/>
</dbReference>
<reference evidence="6" key="1">
    <citation type="submission" date="2015-09" db="EMBL/GenBank/DDBJ databases">
        <authorList>
            <consortium name="Pathogen Informatics"/>
        </authorList>
    </citation>
    <scope>NUCLEOTIDE SEQUENCE [LARGE SCALE GENOMIC DNA]</scope>
    <source>
        <strain evidence="6">Lake Konstanz</strain>
    </source>
</reference>
<dbReference type="SUPFAM" id="SSF54928">
    <property type="entry name" value="RNA-binding domain, RBD"/>
    <property type="match status" value="1"/>
</dbReference>
<feature type="compositionally biased region" description="Basic residues" evidence="3">
    <location>
        <begin position="1"/>
        <end position="12"/>
    </location>
</feature>
<dbReference type="OrthoDB" id="272703at2759"/>
<name>A0A0S4IKC0_BODSA</name>
<evidence type="ECO:0000313" key="5">
    <source>
        <dbReference type="EMBL" id="CUF05751.1"/>
    </source>
</evidence>
<feature type="region of interest" description="Disordered" evidence="3">
    <location>
        <begin position="1"/>
        <end position="42"/>
    </location>
</feature>
<dbReference type="Gene3D" id="3.30.70.330">
    <property type="match status" value="1"/>
</dbReference>
<dbReference type="PROSITE" id="PS50102">
    <property type="entry name" value="RRM"/>
    <property type="match status" value="1"/>
</dbReference>
<dbReference type="InterPro" id="IPR012677">
    <property type="entry name" value="Nucleotide-bd_a/b_plait_sf"/>
</dbReference>
<dbReference type="Proteomes" id="UP000051952">
    <property type="component" value="Unassembled WGS sequence"/>
</dbReference>
<dbReference type="EMBL" id="CYKH01000235">
    <property type="protein sequence ID" value="CUF05751.1"/>
    <property type="molecule type" value="Genomic_DNA"/>
</dbReference>
<evidence type="ECO:0000259" key="4">
    <source>
        <dbReference type="PROSITE" id="PS50102"/>
    </source>
</evidence>
<proteinExistence type="predicted"/>
<feature type="domain" description="RRM" evidence="4">
    <location>
        <begin position="433"/>
        <end position="511"/>
    </location>
</feature>
<dbReference type="SMART" id="SM00360">
    <property type="entry name" value="RRM"/>
    <property type="match status" value="1"/>
</dbReference>
<dbReference type="Pfam" id="PF00076">
    <property type="entry name" value="RRM_1"/>
    <property type="match status" value="1"/>
</dbReference>
<feature type="compositionally biased region" description="Basic and acidic residues" evidence="3">
    <location>
        <begin position="75"/>
        <end position="87"/>
    </location>
</feature>
<keyword evidence="6" id="KW-1185">Reference proteome</keyword>
<dbReference type="PANTHER" id="PTHR48027">
    <property type="entry name" value="HETEROGENEOUS NUCLEAR RIBONUCLEOPROTEIN 87F-RELATED"/>
    <property type="match status" value="1"/>
</dbReference>
<protein>
    <submittedName>
        <fullName evidence="5">RNA-binding protein, putative</fullName>
    </submittedName>
</protein>
<dbReference type="VEuPathDB" id="TriTrypDB:BSAL_58560"/>
<evidence type="ECO:0000313" key="6">
    <source>
        <dbReference type="Proteomes" id="UP000051952"/>
    </source>
</evidence>
<dbReference type="InterPro" id="IPR052462">
    <property type="entry name" value="SLIRP/GR-RBP-like"/>
</dbReference>
<evidence type="ECO:0000256" key="2">
    <source>
        <dbReference type="PROSITE-ProRule" id="PRU00176"/>
    </source>
</evidence>
<feature type="compositionally biased region" description="Polar residues" evidence="3">
    <location>
        <begin position="88"/>
        <end position="106"/>
    </location>
</feature>
<keyword evidence="1 2" id="KW-0694">RNA-binding</keyword>
<feature type="region of interest" description="Disordered" evidence="3">
    <location>
        <begin position="62"/>
        <end position="151"/>
    </location>
</feature>
<evidence type="ECO:0000256" key="1">
    <source>
        <dbReference type="ARBA" id="ARBA00022884"/>
    </source>
</evidence>
<dbReference type="InterPro" id="IPR035979">
    <property type="entry name" value="RBD_domain_sf"/>
</dbReference>